<dbReference type="InterPro" id="IPR011010">
    <property type="entry name" value="DNA_brk_join_enz"/>
</dbReference>
<comment type="caution">
    <text evidence="3">The sequence shown here is derived from an EMBL/GenBank/DDBJ whole genome shotgun (WGS) entry which is preliminary data.</text>
</comment>
<keyword evidence="1" id="KW-0233">DNA recombination</keyword>
<dbReference type="Gene3D" id="1.10.443.10">
    <property type="entry name" value="Intergrase catalytic core"/>
    <property type="match status" value="1"/>
</dbReference>
<reference evidence="3" key="1">
    <citation type="journal article" date="2019" name="Nat. Med.">
        <title>A library of human gut bacterial isolates paired with longitudinal multiomics data enables mechanistic microbiome research.</title>
        <authorList>
            <person name="Poyet M."/>
            <person name="Groussin M."/>
            <person name="Gibbons S.M."/>
            <person name="Avila-Pacheco J."/>
            <person name="Jiang X."/>
            <person name="Kearney S.M."/>
            <person name="Perrotta A.R."/>
            <person name="Berdy B."/>
            <person name="Zhao S."/>
            <person name="Lieberman T.D."/>
            <person name="Swanson P.K."/>
            <person name="Smith M."/>
            <person name="Roesemann S."/>
            <person name="Alexander J.E."/>
            <person name="Rich S.A."/>
            <person name="Livny J."/>
            <person name="Vlamakis H."/>
            <person name="Clish C."/>
            <person name="Bullock K."/>
            <person name="Deik A."/>
            <person name="Scott J."/>
            <person name="Pierce K.A."/>
            <person name="Xavier R.J."/>
            <person name="Alm E.J."/>
        </authorList>
    </citation>
    <scope>NUCLEOTIDE SEQUENCE</scope>
    <source>
        <strain evidence="3">BIOML-A147</strain>
    </source>
</reference>
<name>A0A641RTE5_BACOV</name>
<feature type="non-terminal residue" evidence="3">
    <location>
        <position position="1"/>
    </location>
</feature>
<dbReference type="AlphaFoldDB" id="A0A641RTE5"/>
<protein>
    <submittedName>
        <fullName evidence="3">Recombinase</fullName>
    </submittedName>
</protein>
<evidence type="ECO:0000259" key="2">
    <source>
        <dbReference type="PROSITE" id="PS51898"/>
    </source>
</evidence>
<dbReference type="GO" id="GO:0015074">
    <property type="term" value="P:DNA integration"/>
    <property type="evidence" value="ECO:0007669"/>
    <property type="project" value="InterPro"/>
</dbReference>
<proteinExistence type="predicted"/>
<feature type="domain" description="Tyr recombinase" evidence="2">
    <location>
        <begin position="1"/>
        <end position="29"/>
    </location>
</feature>
<dbReference type="EMBL" id="VWKO01000422">
    <property type="protein sequence ID" value="KAA4020491.1"/>
    <property type="molecule type" value="Genomic_DNA"/>
</dbReference>
<gene>
    <name evidence="3" type="ORF">F3D60_29195</name>
</gene>
<sequence>VKELLGHESIMTTEIYTHATFEELKKVYKQAHPRA</sequence>
<dbReference type="GO" id="GO:0003677">
    <property type="term" value="F:DNA binding"/>
    <property type="evidence" value="ECO:0007669"/>
    <property type="project" value="InterPro"/>
</dbReference>
<dbReference type="SUPFAM" id="SSF56349">
    <property type="entry name" value="DNA breaking-rejoining enzymes"/>
    <property type="match status" value="1"/>
</dbReference>
<dbReference type="PROSITE" id="PS51898">
    <property type="entry name" value="TYR_RECOMBINASE"/>
    <property type="match status" value="1"/>
</dbReference>
<accession>A0A641RTE5</accession>
<dbReference type="InterPro" id="IPR013762">
    <property type="entry name" value="Integrase-like_cat_sf"/>
</dbReference>
<evidence type="ECO:0000256" key="1">
    <source>
        <dbReference type="ARBA" id="ARBA00023172"/>
    </source>
</evidence>
<organism evidence="3">
    <name type="scientific">Bacteroides ovatus</name>
    <dbReference type="NCBI Taxonomy" id="28116"/>
    <lineage>
        <taxon>Bacteria</taxon>
        <taxon>Pseudomonadati</taxon>
        <taxon>Bacteroidota</taxon>
        <taxon>Bacteroidia</taxon>
        <taxon>Bacteroidales</taxon>
        <taxon>Bacteroidaceae</taxon>
        <taxon>Bacteroides</taxon>
    </lineage>
</organism>
<dbReference type="InterPro" id="IPR002104">
    <property type="entry name" value="Integrase_catalytic"/>
</dbReference>
<evidence type="ECO:0000313" key="3">
    <source>
        <dbReference type="EMBL" id="KAA4020491.1"/>
    </source>
</evidence>
<dbReference type="GO" id="GO:0006310">
    <property type="term" value="P:DNA recombination"/>
    <property type="evidence" value="ECO:0007669"/>
    <property type="project" value="UniProtKB-KW"/>
</dbReference>